<dbReference type="PANTHER" id="PTHR38686">
    <property type="entry name" value="APOLIPOPROTEIN N-ACYLTRANSFERASE"/>
    <property type="match status" value="1"/>
</dbReference>
<gene>
    <name evidence="11" type="primary">lnt</name>
    <name evidence="11" type="ORF">HQ497_03385</name>
</gene>
<evidence type="ECO:0000313" key="12">
    <source>
        <dbReference type="Proteomes" id="UP000754644"/>
    </source>
</evidence>
<feature type="transmembrane region" description="Helical" evidence="9">
    <location>
        <begin position="260"/>
        <end position="280"/>
    </location>
</feature>
<dbReference type="NCBIfam" id="TIGR00546">
    <property type="entry name" value="lnt"/>
    <property type="match status" value="1"/>
</dbReference>
<evidence type="ECO:0000256" key="6">
    <source>
        <dbReference type="ARBA" id="ARBA00022989"/>
    </source>
</evidence>
<keyword evidence="5 9" id="KW-0812">Transmembrane</keyword>
<evidence type="ECO:0000256" key="4">
    <source>
        <dbReference type="ARBA" id="ARBA00022679"/>
    </source>
</evidence>
<dbReference type="InterPro" id="IPR003010">
    <property type="entry name" value="C-N_Hydrolase"/>
</dbReference>
<dbReference type="InterPro" id="IPR036526">
    <property type="entry name" value="C-N_Hydrolase_sf"/>
</dbReference>
<evidence type="ECO:0000256" key="2">
    <source>
        <dbReference type="ARBA" id="ARBA00010065"/>
    </source>
</evidence>
<dbReference type="EMBL" id="JABMOJ010000119">
    <property type="protein sequence ID" value="NQV64387.1"/>
    <property type="molecule type" value="Genomic_DNA"/>
</dbReference>
<name>A0A972VXG3_9GAMM</name>
<dbReference type="GO" id="GO:0016410">
    <property type="term" value="F:N-acyltransferase activity"/>
    <property type="evidence" value="ECO:0007669"/>
    <property type="project" value="InterPro"/>
</dbReference>
<dbReference type="Proteomes" id="UP000754644">
    <property type="component" value="Unassembled WGS sequence"/>
</dbReference>
<accession>A0A972VXG3</accession>
<feature type="non-terminal residue" evidence="11">
    <location>
        <position position="1"/>
    </location>
</feature>
<sequence>FVEPTGTTLTVSAIQGNVDQHTKWTRAMMAPILRTYTGLSETEWGRDLIVWPEAAVTVFRSSADSFLAPLDARGRATGTALILGIPDRDPQGYFLNSAIALGRGEGSYIKRRLVPFGEYVPLESQLRGLIQLFDLPMSHNISGPQNQAAMQVGDVSISLSICYEVIYPDLVRKTTPDPDVFITISNDSWFGASIGPWQHLQMARMRALENGRYLIRATNNGVTAVIDERGQLVAQLPQFVPGVLRADVGLMFGSTPFARYGHAGILVLLLASLIAVRFALPRRLTTAVGGS</sequence>
<evidence type="ECO:0000256" key="7">
    <source>
        <dbReference type="ARBA" id="ARBA00023136"/>
    </source>
</evidence>
<protein>
    <submittedName>
        <fullName evidence="11">Apolipoprotein N-acyltransferase</fullName>
    </submittedName>
</protein>
<evidence type="ECO:0000256" key="3">
    <source>
        <dbReference type="ARBA" id="ARBA00022475"/>
    </source>
</evidence>
<proteinExistence type="inferred from homology"/>
<evidence type="ECO:0000256" key="5">
    <source>
        <dbReference type="ARBA" id="ARBA00022692"/>
    </source>
</evidence>
<dbReference type="CDD" id="cd07571">
    <property type="entry name" value="ALP_N-acyl_transferase"/>
    <property type="match status" value="1"/>
</dbReference>
<evidence type="ECO:0000313" key="11">
    <source>
        <dbReference type="EMBL" id="NQV64387.1"/>
    </source>
</evidence>
<evidence type="ECO:0000259" key="10">
    <source>
        <dbReference type="PROSITE" id="PS50263"/>
    </source>
</evidence>
<comment type="similarity">
    <text evidence="2">Belongs to the CN hydrolase family. Apolipoprotein N-acyltransferase subfamily.</text>
</comment>
<dbReference type="PANTHER" id="PTHR38686:SF1">
    <property type="entry name" value="APOLIPOPROTEIN N-ACYLTRANSFERASE"/>
    <property type="match status" value="1"/>
</dbReference>
<dbReference type="Pfam" id="PF00795">
    <property type="entry name" value="CN_hydrolase"/>
    <property type="match status" value="1"/>
</dbReference>
<dbReference type="SUPFAM" id="SSF56317">
    <property type="entry name" value="Carbon-nitrogen hydrolase"/>
    <property type="match status" value="1"/>
</dbReference>
<organism evidence="11 12">
    <name type="scientific">SAR86 cluster bacterium</name>
    <dbReference type="NCBI Taxonomy" id="2030880"/>
    <lineage>
        <taxon>Bacteria</taxon>
        <taxon>Pseudomonadati</taxon>
        <taxon>Pseudomonadota</taxon>
        <taxon>Gammaproteobacteria</taxon>
        <taxon>SAR86 cluster</taxon>
    </lineage>
</organism>
<evidence type="ECO:0000256" key="8">
    <source>
        <dbReference type="ARBA" id="ARBA00023315"/>
    </source>
</evidence>
<dbReference type="PROSITE" id="PS50263">
    <property type="entry name" value="CN_HYDROLASE"/>
    <property type="match status" value="1"/>
</dbReference>
<dbReference type="Gene3D" id="3.60.110.10">
    <property type="entry name" value="Carbon-nitrogen hydrolase"/>
    <property type="match status" value="1"/>
</dbReference>
<comment type="subcellular location">
    <subcellularLocation>
        <location evidence="1">Cell membrane</location>
        <topology evidence="1">Multi-pass membrane protein</topology>
    </subcellularLocation>
</comment>
<keyword evidence="3" id="KW-1003">Cell membrane</keyword>
<keyword evidence="8" id="KW-0012">Acyltransferase</keyword>
<dbReference type="GO" id="GO:0042158">
    <property type="term" value="P:lipoprotein biosynthetic process"/>
    <property type="evidence" value="ECO:0007669"/>
    <property type="project" value="InterPro"/>
</dbReference>
<evidence type="ECO:0000256" key="9">
    <source>
        <dbReference type="SAM" id="Phobius"/>
    </source>
</evidence>
<dbReference type="AlphaFoldDB" id="A0A972VXG3"/>
<keyword evidence="7 9" id="KW-0472">Membrane</keyword>
<keyword evidence="6 9" id="KW-1133">Transmembrane helix</keyword>
<evidence type="ECO:0000256" key="1">
    <source>
        <dbReference type="ARBA" id="ARBA00004651"/>
    </source>
</evidence>
<keyword evidence="4" id="KW-0808">Transferase</keyword>
<reference evidence="11" key="1">
    <citation type="submission" date="2020-05" db="EMBL/GenBank/DDBJ databases">
        <title>Sulfur intermediates as new biogeochemical hubs in an aquatic model microbial ecosystem.</title>
        <authorList>
            <person name="Vigneron A."/>
        </authorList>
    </citation>
    <scope>NUCLEOTIDE SEQUENCE</scope>
    <source>
        <strain evidence="11">Bin.250</strain>
    </source>
</reference>
<dbReference type="GO" id="GO:0005886">
    <property type="term" value="C:plasma membrane"/>
    <property type="evidence" value="ECO:0007669"/>
    <property type="project" value="UniProtKB-SubCell"/>
</dbReference>
<dbReference type="InterPro" id="IPR004563">
    <property type="entry name" value="Apolipo_AcylTrfase"/>
</dbReference>
<comment type="caution">
    <text evidence="11">The sequence shown here is derived from an EMBL/GenBank/DDBJ whole genome shotgun (WGS) entry which is preliminary data.</text>
</comment>
<feature type="domain" description="CN hydrolase" evidence="10">
    <location>
        <begin position="14"/>
        <end position="250"/>
    </location>
</feature>